<keyword evidence="8" id="KW-1185">Reference proteome</keyword>
<sequence>MRVAVVGAGIGGLTLGLALRARGIEVDLYERADELREVGAAVALSANGSRELYRLGEASGATGGRRLGDALDRVSTMPTALIYRDGRSGERIAAHPGGEDYRRRFGAPYWGIHRVDLQQTLAGAFGHEHLHLSRSVSGIGDDGRSITFADGSTVTADVVVGADGVHSVVREYVAPGSGPVYSGTSAFRGLVPRSALPSLPDPLAIQFWAGPDAHLLHYALGGVERDDDTVNFFAVLCGPERWDGGNQEVPDGELLAAFAGWHPAVVEMLAAVPQSPRWPLLSQPHLTRWTRDRVALIGDACHAMLPHHGQGANQSIEDAVVLADLLAAGDADGDVDGALADYPRRRRARTRAVSTSAWDTGTLLHLPDDDVDGLKARDARFEGYLDANAWVHEYSATSGTAAPTTKDAA</sequence>
<protein>
    <submittedName>
        <fullName evidence="7">Salicylate hydroxylase</fullName>
        <ecNumber evidence="7">1.14.13.1</ecNumber>
    </submittedName>
</protein>
<dbReference type="InterPro" id="IPR002938">
    <property type="entry name" value="FAD-bd"/>
</dbReference>
<feature type="domain" description="FAD-binding" evidence="6">
    <location>
        <begin position="151"/>
        <end position="354"/>
    </location>
</feature>
<evidence type="ECO:0000259" key="6">
    <source>
        <dbReference type="Pfam" id="PF01494"/>
    </source>
</evidence>
<comment type="cofactor">
    <cofactor evidence="1">
        <name>FAD</name>
        <dbReference type="ChEBI" id="CHEBI:57692"/>
    </cofactor>
</comment>
<evidence type="ECO:0000313" key="8">
    <source>
        <dbReference type="Proteomes" id="UP000535890"/>
    </source>
</evidence>
<evidence type="ECO:0000256" key="3">
    <source>
        <dbReference type="ARBA" id="ARBA00022827"/>
    </source>
</evidence>
<keyword evidence="4 7" id="KW-0560">Oxidoreductase</keyword>
<dbReference type="Pfam" id="PF13450">
    <property type="entry name" value="NAD_binding_8"/>
    <property type="match status" value="1"/>
</dbReference>
<dbReference type="Pfam" id="PF01494">
    <property type="entry name" value="FAD_binding_3"/>
    <property type="match status" value="1"/>
</dbReference>
<dbReference type="SUPFAM" id="SSF51905">
    <property type="entry name" value="FAD/NAD(P)-binding domain"/>
    <property type="match status" value="1"/>
</dbReference>
<evidence type="ECO:0000256" key="4">
    <source>
        <dbReference type="ARBA" id="ARBA00023002"/>
    </source>
</evidence>
<gene>
    <name evidence="7" type="ORF">BJ983_004991</name>
</gene>
<dbReference type="GO" id="GO:0071949">
    <property type="term" value="F:FAD binding"/>
    <property type="evidence" value="ECO:0007669"/>
    <property type="project" value="InterPro"/>
</dbReference>
<dbReference type="PRINTS" id="PR00420">
    <property type="entry name" value="RNGMNOXGNASE"/>
</dbReference>
<evidence type="ECO:0000256" key="2">
    <source>
        <dbReference type="ARBA" id="ARBA00022630"/>
    </source>
</evidence>
<dbReference type="SUPFAM" id="SSF54373">
    <property type="entry name" value="FAD-linked reductases, C-terminal domain"/>
    <property type="match status" value="1"/>
</dbReference>
<proteinExistence type="predicted"/>
<dbReference type="EMBL" id="JACCBN010000001">
    <property type="protein sequence ID" value="NYD38889.1"/>
    <property type="molecule type" value="Genomic_DNA"/>
</dbReference>
<accession>A0A7Y9J8W8</accession>
<dbReference type="Gene3D" id="3.50.50.60">
    <property type="entry name" value="FAD/NAD(P)-binding domain"/>
    <property type="match status" value="1"/>
</dbReference>
<dbReference type="PANTHER" id="PTHR13789">
    <property type="entry name" value="MONOOXYGENASE"/>
    <property type="match status" value="1"/>
</dbReference>
<organism evidence="7 8">
    <name type="scientific">Actinomycetospora corticicola</name>
    <dbReference type="NCBI Taxonomy" id="663602"/>
    <lineage>
        <taxon>Bacteria</taxon>
        <taxon>Bacillati</taxon>
        <taxon>Actinomycetota</taxon>
        <taxon>Actinomycetes</taxon>
        <taxon>Pseudonocardiales</taxon>
        <taxon>Pseudonocardiaceae</taxon>
        <taxon>Actinomycetospora</taxon>
    </lineage>
</organism>
<keyword evidence="3" id="KW-0274">FAD</keyword>
<dbReference type="EC" id="1.14.13.1" evidence="7"/>
<keyword evidence="2" id="KW-0285">Flavoprotein</keyword>
<dbReference type="AlphaFoldDB" id="A0A7Y9J8W8"/>
<evidence type="ECO:0000256" key="5">
    <source>
        <dbReference type="ARBA" id="ARBA00023033"/>
    </source>
</evidence>
<evidence type="ECO:0000313" key="7">
    <source>
        <dbReference type="EMBL" id="NYD38889.1"/>
    </source>
</evidence>
<dbReference type="Proteomes" id="UP000535890">
    <property type="component" value="Unassembled WGS sequence"/>
</dbReference>
<dbReference type="GO" id="GO:0018658">
    <property type="term" value="F:salicylate 1-monooxygenase activity"/>
    <property type="evidence" value="ECO:0007669"/>
    <property type="project" value="UniProtKB-EC"/>
</dbReference>
<keyword evidence="5" id="KW-0503">Monooxygenase</keyword>
<dbReference type="InterPro" id="IPR036188">
    <property type="entry name" value="FAD/NAD-bd_sf"/>
</dbReference>
<dbReference type="RefSeq" id="WP_179796273.1">
    <property type="nucleotide sequence ID" value="NZ_BAABHP010000019.1"/>
</dbReference>
<name>A0A7Y9J8W8_9PSEU</name>
<dbReference type="InterPro" id="IPR050493">
    <property type="entry name" value="FAD-dep_Monooxygenase_BioMet"/>
</dbReference>
<comment type="caution">
    <text evidence="7">The sequence shown here is derived from an EMBL/GenBank/DDBJ whole genome shotgun (WGS) entry which is preliminary data.</text>
</comment>
<reference evidence="7 8" key="1">
    <citation type="submission" date="2020-07" db="EMBL/GenBank/DDBJ databases">
        <title>Sequencing the genomes of 1000 actinobacteria strains.</title>
        <authorList>
            <person name="Klenk H.-P."/>
        </authorList>
    </citation>
    <scope>NUCLEOTIDE SEQUENCE [LARGE SCALE GENOMIC DNA]</scope>
    <source>
        <strain evidence="7 8">DSM 45772</strain>
    </source>
</reference>
<dbReference type="PANTHER" id="PTHR13789:SF318">
    <property type="entry name" value="GERANYLGERANYL DIPHOSPHATE REDUCTASE"/>
    <property type="match status" value="1"/>
</dbReference>
<evidence type="ECO:0000256" key="1">
    <source>
        <dbReference type="ARBA" id="ARBA00001974"/>
    </source>
</evidence>